<dbReference type="RefSeq" id="WP_265143906.1">
    <property type="nucleotide sequence ID" value="NZ_JAPCHZ010000002.1"/>
</dbReference>
<keyword evidence="1 2" id="KW-0732">Signal</keyword>
<dbReference type="InterPro" id="IPR036278">
    <property type="entry name" value="Sialidase_sf"/>
</dbReference>
<feature type="signal peptide" evidence="2">
    <location>
        <begin position="1"/>
        <end position="18"/>
    </location>
</feature>
<protein>
    <submittedName>
        <fullName evidence="4">T9SS type A sorting domain-containing protein</fullName>
    </submittedName>
</protein>
<dbReference type="NCBIfam" id="TIGR04183">
    <property type="entry name" value="Por_Secre_tail"/>
    <property type="match status" value="1"/>
</dbReference>
<sequence length="454" mass="47602">MKKILLTGFALVSMLSQAQSWVPQGTKFPANFGVDEIDIVDANTVWIFAYDGSGAGTYPKIVSRTTNGGTTWTANNITGPGSNTLVSDLSAIDGNTAWVVTAPASAGTNANRIWKTTNGGTSWTQQTVGYTSGSFANHIYFWDANNGWTSGDPLNGKFEMFKTSNGGTTWTAVPGAPVPENGDDFTYVGLKEVVGDNIWIGTSVGRILHSPDRGNTWTGNYSPVLDFGGVITSGSSGAFAFKDANNGLLLAVDGADSPTTLSAGLYSTNDGGVTWDPVTPNGTWFFGDIAYVPGTANTYVTTGINSAAAQGTGSAYSTDGGLNWTIIDNIPGIDGGQRGKVSFLNPTTGWTGYFSDGPSGTQGIFKFSGNLALGVSDNAVKSNLKVYPNPATDIVNISANRKIENVTVMDMTGKKVQSFKAGNQINVSSLAKGTYILQVYYGEGAVENTKLIKK</sequence>
<evidence type="ECO:0000259" key="3">
    <source>
        <dbReference type="Pfam" id="PF18962"/>
    </source>
</evidence>
<evidence type="ECO:0000313" key="4">
    <source>
        <dbReference type="EMBL" id="MCW4451735.1"/>
    </source>
</evidence>
<dbReference type="SUPFAM" id="SSF50939">
    <property type="entry name" value="Sialidases"/>
    <property type="match status" value="1"/>
</dbReference>
<dbReference type="InterPro" id="IPR026444">
    <property type="entry name" value="Secre_tail"/>
</dbReference>
<feature type="chain" id="PRO_5046311227" evidence="2">
    <location>
        <begin position="19"/>
        <end position="454"/>
    </location>
</feature>
<reference evidence="4 5" key="1">
    <citation type="submission" date="2022-10" db="EMBL/GenBank/DDBJ databases">
        <title>Kaistella sp. BT-6-1-3.</title>
        <authorList>
            <person name="Ai J."/>
            <person name="Deng Z."/>
        </authorList>
    </citation>
    <scope>NUCLEOTIDE SEQUENCE [LARGE SCALE GENOMIC DNA]</scope>
    <source>
        <strain evidence="4 5">BT6-1-3</strain>
    </source>
</reference>
<dbReference type="EMBL" id="JAPCHZ010000002">
    <property type="protein sequence ID" value="MCW4451735.1"/>
    <property type="molecule type" value="Genomic_DNA"/>
</dbReference>
<gene>
    <name evidence="4" type="ORF">OK344_05875</name>
</gene>
<proteinExistence type="predicted"/>
<name>A0ABT3JLS7_9FLAO</name>
<dbReference type="Gene3D" id="2.130.10.10">
    <property type="entry name" value="YVTN repeat-like/Quinoprotein amine dehydrogenase"/>
    <property type="match status" value="2"/>
</dbReference>
<feature type="domain" description="Secretion system C-terminal sorting" evidence="3">
    <location>
        <begin position="386"/>
        <end position="452"/>
    </location>
</feature>
<organism evidence="4 5">
    <name type="scientific">Kaistella yananensis</name>
    <dbReference type="NCBI Taxonomy" id="2989820"/>
    <lineage>
        <taxon>Bacteria</taxon>
        <taxon>Pseudomonadati</taxon>
        <taxon>Bacteroidota</taxon>
        <taxon>Flavobacteriia</taxon>
        <taxon>Flavobacteriales</taxon>
        <taxon>Weeksellaceae</taxon>
        <taxon>Chryseobacterium group</taxon>
        <taxon>Kaistella</taxon>
    </lineage>
</organism>
<comment type="caution">
    <text evidence="4">The sequence shown here is derived from an EMBL/GenBank/DDBJ whole genome shotgun (WGS) entry which is preliminary data.</text>
</comment>
<dbReference type="SUPFAM" id="SSF110296">
    <property type="entry name" value="Oligoxyloglucan reducing end-specific cellobiohydrolase"/>
    <property type="match status" value="1"/>
</dbReference>
<evidence type="ECO:0000313" key="5">
    <source>
        <dbReference type="Proteomes" id="UP001209107"/>
    </source>
</evidence>
<keyword evidence="5" id="KW-1185">Reference proteome</keyword>
<dbReference type="InterPro" id="IPR015943">
    <property type="entry name" value="WD40/YVTN_repeat-like_dom_sf"/>
</dbReference>
<dbReference type="Proteomes" id="UP001209107">
    <property type="component" value="Unassembled WGS sequence"/>
</dbReference>
<dbReference type="Pfam" id="PF18962">
    <property type="entry name" value="Por_Secre_tail"/>
    <property type="match status" value="1"/>
</dbReference>
<dbReference type="CDD" id="cd15482">
    <property type="entry name" value="Sialidase_non-viral"/>
    <property type="match status" value="2"/>
</dbReference>
<evidence type="ECO:0000256" key="1">
    <source>
        <dbReference type="ARBA" id="ARBA00022729"/>
    </source>
</evidence>
<evidence type="ECO:0000256" key="2">
    <source>
        <dbReference type="SAM" id="SignalP"/>
    </source>
</evidence>
<accession>A0ABT3JLS7</accession>